<dbReference type="Proteomes" id="UP001066276">
    <property type="component" value="Chromosome 1_2"/>
</dbReference>
<protein>
    <submittedName>
        <fullName evidence="2">Uncharacterized protein</fullName>
    </submittedName>
</protein>
<sequence>MCPPKRAINEVQKHRGRRSDNQSEKEMPWLSTASQRLTAGEVCLRKWRRYSSLDTVGKERLPDRRTCPQGYNASLLAQSCEEEVRPRQGAGAPKLKRCYAAEAELGVVLGLNQYRYCRGGALYSRHHAIR</sequence>
<reference evidence="2" key="1">
    <citation type="journal article" date="2022" name="bioRxiv">
        <title>Sequencing and chromosome-scale assembly of the giantPleurodeles waltlgenome.</title>
        <authorList>
            <person name="Brown T."/>
            <person name="Elewa A."/>
            <person name="Iarovenko S."/>
            <person name="Subramanian E."/>
            <person name="Araus A.J."/>
            <person name="Petzold A."/>
            <person name="Susuki M."/>
            <person name="Suzuki K.-i.T."/>
            <person name="Hayashi T."/>
            <person name="Toyoda A."/>
            <person name="Oliveira C."/>
            <person name="Osipova E."/>
            <person name="Leigh N.D."/>
            <person name="Simon A."/>
            <person name="Yun M.H."/>
        </authorList>
    </citation>
    <scope>NUCLEOTIDE SEQUENCE</scope>
    <source>
        <strain evidence="2">20211129_DDA</strain>
        <tissue evidence="2">Liver</tissue>
    </source>
</reference>
<evidence type="ECO:0000313" key="3">
    <source>
        <dbReference type="Proteomes" id="UP001066276"/>
    </source>
</evidence>
<feature type="region of interest" description="Disordered" evidence="1">
    <location>
        <begin position="1"/>
        <end position="31"/>
    </location>
</feature>
<accession>A0AAV7WDN3</accession>
<dbReference type="AlphaFoldDB" id="A0AAV7WDN3"/>
<feature type="compositionally biased region" description="Basic and acidic residues" evidence="1">
    <location>
        <begin position="7"/>
        <end position="27"/>
    </location>
</feature>
<proteinExistence type="predicted"/>
<gene>
    <name evidence="2" type="ORF">NDU88_006462</name>
</gene>
<organism evidence="2 3">
    <name type="scientific">Pleurodeles waltl</name>
    <name type="common">Iberian ribbed newt</name>
    <dbReference type="NCBI Taxonomy" id="8319"/>
    <lineage>
        <taxon>Eukaryota</taxon>
        <taxon>Metazoa</taxon>
        <taxon>Chordata</taxon>
        <taxon>Craniata</taxon>
        <taxon>Vertebrata</taxon>
        <taxon>Euteleostomi</taxon>
        <taxon>Amphibia</taxon>
        <taxon>Batrachia</taxon>
        <taxon>Caudata</taxon>
        <taxon>Salamandroidea</taxon>
        <taxon>Salamandridae</taxon>
        <taxon>Pleurodelinae</taxon>
        <taxon>Pleurodeles</taxon>
    </lineage>
</organism>
<keyword evidence="3" id="KW-1185">Reference proteome</keyword>
<dbReference type="EMBL" id="JANPWB010000002">
    <property type="protein sequence ID" value="KAJ1211101.1"/>
    <property type="molecule type" value="Genomic_DNA"/>
</dbReference>
<evidence type="ECO:0000256" key="1">
    <source>
        <dbReference type="SAM" id="MobiDB-lite"/>
    </source>
</evidence>
<evidence type="ECO:0000313" key="2">
    <source>
        <dbReference type="EMBL" id="KAJ1211101.1"/>
    </source>
</evidence>
<comment type="caution">
    <text evidence="2">The sequence shown here is derived from an EMBL/GenBank/DDBJ whole genome shotgun (WGS) entry which is preliminary data.</text>
</comment>
<name>A0AAV7WDN3_PLEWA</name>